<evidence type="ECO:0000256" key="1">
    <source>
        <dbReference type="SAM" id="MobiDB-lite"/>
    </source>
</evidence>
<feature type="region of interest" description="Disordered" evidence="1">
    <location>
        <begin position="177"/>
        <end position="210"/>
    </location>
</feature>
<accession>H1V7W2</accession>
<evidence type="ECO:0000313" key="3">
    <source>
        <dbReference type="Proteomes" id="UP000007174"/>
    </source>
</evidence>
<dbReference type="AlphaFoldDB" id="H1V7W2"/>
<feature type="region of interest" description="Disordered" evidence="1">
    <location>
        <begin position="27"/>
        <end position="53"/>
    </location>
</feature>
<protein>
    <submittedName>
        <fullName evidence="2">Uncharacterized protein</fullName>
    </submittedName>
</protein>
<feature type="compositionally biased region" description="Basic and acidic residues" evidence="1">
    <location>
        <begin position="201"/>
        <end position="210"/>
    </location>
</feature>
<evidence type="ECO:0000313" key="2">
    <source>
        <dbReference type="EMBL" id="CCF36314.1"/>
    </source>
</evidence>
<dbReference type="Proteomes" id="UP000007174">
    <property type="component" value="Unassembled WGS sequence"/>
</dbReference>
<reference evidence="3" key="1">
    <citation type="journal article" date="2012" name="Nat. Genet.">
        <title>Lifestyle transitions in plant pathogenic Colletotrichum fungi deciphered by genome and transcriptome analyses.</title>
        <authorList>
            <person name="O'Connell R.J."/>
            <person name="Thon M.R."/>
            <person name="Hacquard S."/>
            <person name="Amyotte S.G."/>
            <person name="Kleemann J."/>
            <person name="Torres M.F."/>
            <person name="Damm U."/>
            <person name="Buiate E.A."/>
            <person name="Epstein L."/>
            <person name="Alkan N."/>
            <person name="Altmueller J."/>
            <person name="Alvarado-Balderrama L."/>
            <person name="Bauser C.A."/>
            <person name="Becker C."/>
            <person name="Birren B.W."/>
            <person name="Chen Z."/>
            <person name="Choi J."/>
            <person name="Crouch J.A."/>
            <person name="Duvick J.P."/>
            <person name="Farman M.A."/>
            <person name="Gan P."/>
            <person name="Heiman D."/>
            <person name="Henrissat B."/>
            <person name="Howard R.J."/>
            <person name="Kabbage M."/>
            <person name="Koch C."/>
            <person name="Kracher B."/>
            <person name="Kubo Y."/>
            <person name="Law A.D."/>
            <person name="Lebrun M.-H."/>
            <person name="Lee Y.-H."/>
            <person name="Miyara I."/>
            <person name="Moore N."/>
            <person name="Neumann U."/>
            <person name="Nordstroem K."/>
            <person name="Panaccione D.G."/>
            <person name="Panstruga R."/>
            <person name="Place M."/>
            <person name="Proctor R.H."/>
            <person name="Prusky D."/>
            <person name="Rech G."/>
            <person name="Reinhardt R."/>
            <person name="Rollins J.A."/>
            <person name="Rounsley S."/>
            <person name="Schardl C.L."/>
            <person name="Schwartz D.C."/>
            <person name="Shenoy N."/>
            <person name="Shirasu K."/>
            <person name="Sikhakolli U.R."/>
            <person name="Stueber K."/>
            <person name="Sukno S.A."/>
            <person name="Sweigard J.A."/>
            <person name="Takano Y."/>
            <person name="Takahara H."/>
            <person name="Trail F."/>
            <person name="van der Does H.C."/>
            <person name="Voll L.M."/>
            <person name="Will I."/>
            <person name="Young S."/>
            <person name="Zeng Q."/>
            <person name="Zhang J."/>
            <person name="Zhou S."/>
            <person name="Dickman M.B."/>
            <person name="Schulze-Lefert P."/>
            <person name="Ver Loren van Themaat E."/>
            <person name="Ma L.-J."/>
            <person name="Vaillancourt L.J."/>
        </authorList>
    </citation>
    <scope>NUCLEOTIDE SEQUENCE [LARGE SCALE GENOMIC DNA]</scope>
    <source>
        <strain evidence="3">IMI 349063</strain>
    </source>
</reference>
<dbReference type="EMBL" id="CACQ02001924">
    <property type="protein sequence ID" value="CCF36314.1"/>
    <property type="molecule type" value="Genomic_DNA"/>
</dbReference>
<proteinExistence type="predicted"/>
<feature type="compositionally biased region" description="Basic residues" evidence="1">
    <location>
        <begin position="42"/>
        <end position="53"/>
    </location>
</feature>
<name>H1V7W2_COLHI</name>
<sequence>MFGFHVMNEWRRETQARRVRGVVCRRRRKNNKTRGVTDEKKKNHTSKGKKPRGCRLARNGLSWARRRGVHPLLLRGVCTQVFVGYQSVGRPCIYSQWEVVCINCSSHIHHVLFPFHFLFLFESHAPVSSRSLLFRLHFTPAASCQYKAHPGLASQSNACVHLTSTAAPCLCETIPNPYKSKPTQTRQNKTRPGASRKQKGRGGEKGKRRD</sequence>
<gene>
    <name evidence="2" type="ORF">CH063_01472</name>
</gene>
<dbReference type="HOGENOM" id="CLU_1310026_0_0_1"/>
<organism evidence="2 3">
    <name type="scientific">Colletotrichum higginsianum (strain IMI 349063)</name>
    <name type="common">Crucifer anthracnose fungus</name>
    <dbReference type="NCBI Taxonomy" id="759273"/>
    <lineage>
        <taxon>Eukaryota</taxon>
        <taxon>Fungi</taxon>
        <taxon>Dikarya</taxon>
        <taxon>Ascomycota</taxon>
        <taxon>Pezizomycotina</taxon>
        <taxon>Sordariomycetes</taxon>
        <taxon>Hypocreomycetidae</taxon>
        <taxon>Glomerellales</taxon>
        <taxon>Glomerellaceae</taxon>
        <taxon>Colletotrichum</taxon>
        <taxon>Colletotrichum destructivum species complex</taxon>
    </lineage>
</organism>